<dbReference type="AlphaFoldDB" id="A0A133U6C8"/>
<evidence type="ECO:0000313" key="3">
    <source>
        <dbReference type="Proteomes" id="UP000070163"/>
    </source>
</evidence>
<organism evidence="2 3">
    <name type="scientific">candidate division MSBL1 archaeon SCGC-AAA259A05</name>
    <dbReference type="NCBI Taxonomy" id="1698259"/>
    <lineage>
        <taxon>Archaea</taxon>
        <taxon>Methanobacteriati</taxon>
        <taxon>Methanobacteriota</taxon>
        <taxon>candidate division MSBL1</taxon>
    </lineage>
</organism>
<evidence type="ECO:0000256" key="1">
    <source>
        <dbReference type="SAM" id="MobiDB-lite"/>
    </source>
</evidence>
<keyword evidence="3" id="KW-1185">Reference proteome</keyword>
<reference evidence="2 3" key="1">
    <citation type="journal article" date="2016" name="Sci. Rep.">
        <title>Metabolic traits of an uncultured archaeal lineage -MSBL1- from brine pools of the Red Sea.</title>
        <authorList>
            <person name="Mwirichia R."/>
            <person name="Alam I."/>
            <person name="Rashid M."/>
            <person name="Vinu M."/>
            <person name="Ba-Alawi W."/>
            <person name="Anthony Kamau A."/>
            <person name="Kamanda Ngugi D."/>
            <person name="Goker M."/>
            <person name="Klenk H.P."/>
            <person name="Bajic V."/>
            <person name="Stingl U."/>
        </authorList>
    </citation>
    <scope>NUCLEOTIDE SEQUENCE [LARGE SCALE GENOMIC DNA]</scope>
    <source>
        <strain evidence="2">SCGC-AAA259A05</strain>
    </source>
</reference>
<feature type="region of interest" description="Disordered" evidence="1">
    <location>
        <begin position="215"/>
        <end position="255"/>
    </location>
</feature>
<evidence type="ECO:0000313" key="2">
    <source>
        <dbReference type="EMBL" id="KXA89743.1"/>
    </source>
</evidence>
<gene>
    <name evidence="2" type="ORF">AKJ57_04935</name>
</gene>
<comment type="caution">
    <text evidence="2">The sequence shown here is derived from an EMBL/GenBank/DDBJ whole genome shotgun (WGS) entry which is preliminary data.</text>
</comment>
<protein>
    <submittedName>
        <fullName evidence="2">Uncharacterized protein</fullName>
    </submittedName>
</protein>
<dbReference type="EMBL" id="LHXJ01000066">
    <property type="protein sequence ID" value="KXA89743.1"/>
    <property type="molecule type" value="Genomic_DNA"/>
</dbReference>
<sequence>MDESRILREELVSCVMMREFNPHRKASKKEKKNTEMIRAFIDIQELRDNYEVWAPYFRRGVIGFADLVVENRSSISLFKFRHDAENLEKHVKSLKLENKFLPETRNARSKTVHSYLVLEDKEKNRKSILSQLKLLENQPFEILLLDRERSRVESPFELREIIPRLFRARGMRLEEKALDDLIEKQNCAEIERAILNLDDSPDTVTSELVEQVAGYMKRNDEPPEDLEAIEGSPEGEGAKPYMEDPAEQSCRKVIK</sequence>
<dbReference type="Proteomes" id="UP000070163">
    <property type="component" value="Unassembled WGS sequence"/>
</dbReference>
<name>A0A133U6C8_9EURY</name>
<proteinExistence type="predicted"/>
<accession>A0A133U6C8</accession>